<gene>
    <name evidence="2" type="ORF">LMF89_22615</name>
</gene>
<organism evidence="2 3">
    <name type="scientific">Pelosinus baikalensis</name>
    <dbReference type="NCBI Taxonomy" id="2892015"/>
    <lineage>
        <taxon>Bacteria</taxon>
        <taxon>Bacillati</taxon>
        <taxon>Bacillota</taxon>
        <taxon>Negativicutes</taxon>
        <taxon>Selenomonadales</taxon>
        <taxon>Sporomusaceae</taxon>
        <taxon>Pelosinus</taxon>
    </lineage>
</organism>
<dbReference type="SUPFAM" id="SSF53474">
    <property type="entry name" value="alpha/beta-Hydrolases"/>
    <property type="match status" value="1"/>
</dbReference>
<evidence type="ECO:0000256" key="1">
    <source>
        <dbReference type="SAM" id="Phobius"/>
    </source>
</evidence>
<keyword evidence="1" id="KW-0472">Membrane</keyword>
<protein>
    <submittedName>
        <fullName evidence="2">Uncharacterized protein</fullName>
    </submittedName>
</protein>
<reference evidence="2" key="1">
    <citation type="submission" date="2021-11" db="EMBL/GenBank/DDBJ databases">
        <title>Description of a new species Pelosinus isolated from the bottom sediments of Lake Baikal.</title>
        <authorList>
            <person name="Zakharyuk A."/>
        </authorList>
    </citation>
    <scope>NUCLEOTIDE SEQUENCE</scope>
    <source>
        <strain evidence="2">Bkl1</strain>
    </source>
</reference>
<dbReference type="InterPro" id="IPR029058">
    <property type="entry name" value="AB_hydrolase_fold"/>
</dbReference>
<name>A0ABS8HY78_9FIRM</name>
<accession>A0ABS8HY78</accession>
<dbReference type="EMBL" id="JAJHJB010000050">
    <property type="protein sequence ID" value="MCC5468133.1"/>
    <property type="molecule type" value="Genomic_DNA"/>
</dbReference>
<dbReference type="Proteomes" id="UP001165492">
    <property type="component" value="Unassembled WGS sequence"/>
</dbReference>
<evidence type="ECO:0000313" key="3">
    <source>
        <dbReference type="Proteomes" id="UP001165492"/>
    </source>
</evidence>
<evidence type="ECO:0000313" key="2">
    <source>
        <dbReference type="EMBL" id="MCC5468133.1"/>
    </source>
</evidence>
<keyword evidence="3" id="KW-1185">Reference proteome</keyword>
<proteinExistence type="predicted"/>
<feature type="transmembrane region" description="Helical" evidence="1">
    <location>
        <begin position="30"/>
        <end position="50"/>
    </location>
</feature>
<keyword evidence="1" id="KW-1133">Transmembrane helix</keyword>
<comment type="caution">
    <text evidence="2">The sequence shown here is derived from an EMBL/GenBank/DDBJ whole genome shotgun (WGS) entry which is preliminary data.</text>
</comment>
<keyword evidence="1" id="KW-0812">Transmembrane</keyword>
<sequence>MIFSVFNHRIKYQYVEFIRWYPFDFLEYDSTNIIGCSGGAAVGLLAAALYSSRIQSVMRIASWIIIIGRGPTYDRPLSLLLSMKRPNFMGW</sequence>